<gene>
    <name evidence="2" type="ORF">P8192_09490</name>
</gene>
<evidence type="ECO:0000313" key="2">
    <source>
        <dbReference type="EMBL" id="WFP15634.1"/>
    </source>
</evidence>
<reference evidence="2 3" key="1">
    <citation type="submission" date="2023-04" db="EMBL/GenBank/DDBJ databases">
        <title>Funneling lignin-derived compounds into biodiesel using alkali-halophilic Citricoccus sp. P2.</title>
        <authorList>
            <person name="Luo C.-B."/>
        </authorList>
    </citation>
    <scope>NUCLEOTIDE SEQUENCE [LARGE SCALE GENOMIC DNA]</scope>
    <source>
        <strain evidence="2 3">P2</strain>
    </source>
</reference>
<name>A0ABY8H3D0_9MICC</name>
<evidence type="ECO:0000313" key="3">
    <source>
        <dbReference type="Proteomes" id="UP001219037"/>
    </source>
</evidence>
<dbReference type="InterPro" id="IPR045596">
    <property type="entry name" value="DUF6459"/>
</dbReference>
<proteinExistence type="predicted"/>
<keyword evidence="3" id="KW-1185">Reference proteome</keyword>
<protein>
    <submittedName>
        <fullName evidence="2">Rv3235 family protein</fullName>
    </submittedName>
</protein>
<accession>A0ABY8H3D0</accession>
<dbReference type="Proteomes" id="UP001219037">
    <property type="component" value="Chromosome"/>
</dbReference>
<dbReference type="RefSeq" id="WP_278156541.1">
    <property type="nucleotide sequence ID" value="NZ_CP121252.1"/>
</dbReference>
<evidence type="ECO:0000256" key="1">
    <source>
        <dbReference type="SAM" id="MobiDB-lite"/>
    </source>
</evidence>
<feature type="compositionally biased region" description="Polar residues" evidence="1">
    <location>
        <begin position="49"/>
        <end position="64"/>
    </location>
</feature>
<dbReference type="EMBL" id="CP121252">
    <property type="protein sequence ID" value="WFP15634.1"/>
    <property type="molecule type" value="Genomic_DNA"/>
</dbReference>
<organism evidence="2 3">
    <name type="scientific">Citricoccus muralis</name>
    <dbReference type="NCBI Taxonomy" id="169134"/>
    <lineage>
        <taxon>Bacteria</taxon>
        <taxon>Bacillati</taxon>
        <taxon>Actinomycetota</taxon>
        <taxon>Actinomycetes</taxon>
        <taxon>Micrococcales</taxon>
        <taxon>Micrococcaceae</taxon>
        <taxon>Citricoccus</taxon>
    </lineage>
</organism>
<feature type="region of interest" description="Disordered" evidence="1">
    <location>
        <begin position="39"/>
        <end position="64"/>
    </location>
</feature>
<sequence length="188" mass="21005">MSAPSIDTTHPGPLDTLSMRVVRAKTLLDIAAPVKPEFFAPHPSRCRTAPSTAPDSDGSASLSPAQIRRRLNLVQSAETERAIHKVVRIVGLACIEAELGLRSVHQLSRWMNLPTYEKMNRRSQLAQRIRPEHQDRTSTRTLSSRLNRIDDNIYEASTSVKVGDRVRAAALRLERHRTGWKVTAIELG</sequence>
<dbReference type="Pfam" id="PF20060">
    <property type="entry name" value="DUF6459"/>
    <property type="match status" value="1"/>
</dbReference>